<reference evidence="1" key="1">
    <citation type="submission" date="2018-05" db="EMBL/GenBank/DDBJ databases">
        <authorList>
            <person name="Lanie J.A."/>
            <person name="Ng W.-L."/>
            <person name="Kazmierczak K.M."/>
            <person name="Andrzejewski T.M."/>
            <person name="Davidsen T.M."/>
            <person name="Wayne K.J."/>
            <person name="Tettelin H."/>
            <person name="Glass J.I."/>
            <person name="Rusch D."/>
            <person name="Podicherti R."/>
            <person name="Tsui H.-C.T."/>
            <person name="Winkler M.E."/>
        </authorList>
    </citation>
    <scope>NUCLEOTIDE SEQUENCE</scope>
</reference>
<organism evidence="1">
    <name type="scientific">marine metagenome</name>
    <dbReference type="NCBI Taxonomy" id="408172"/>
    <lineage>
        <taxon>unclassified sequences</taxon>
        <taxon>metagenomes</taxon>
        <taxon>ecological metagenomes</taxon>
    </lineage>
</organism>
<evidence type="ECO:0000313" key="1">
    <source>
        <dbReference type="EMBL" id="SVD65242.1"/>
    </source>
</evidence>
<proteinExistence type="predicted"/>
<sequence length="63" mass="7195">MSKLLKRRSGLSSYSVTCAYCQHQRKYMIPELKGLDEYIASFCALGGKSQAQEIVNEHLKTRK</sequence>
<dbReference type="EMBL" id="UINC01164407">
    <property type="protein sequence ID" value="SVD65242.1"/>
    <property type="molecule type" value="Genomic_DNA"/>
</dbReference>
<dbReference type="AlphaFoldDB" id="A0A382X2D3"/>
<accession>A0A382X2D3</accession>
<name>A0A382X2D3_9ZZZZ</name>
<gene>
    <name evidence="1" type="ORF">METZ01_LOCUS418096</name>
</gene>
<protein>
    <submittedName>
        <fullName evidence="1">Uncharacterized protein</fullName>
    </submittedName>
</protein>